<comment type="subcellular location">
    <subcellularLocation>
        <location evidence="8">Cytoplasm</location>
    </subcellularLocation>
</comment>
<dbReference type="NCBIfam" id="TIGR00017">
    <property type="entry name" value="cmk"/>
    <property type="match status" value="1"/>
</dbReference>
<keyword evidence="8" id="KW-0963">Cytoplasm</keyword>
<evidence type="ECO:0000313" key="11">
    <source>
        <dbReference type="Proteomes" id="UP000014216"/>
    </source>
</evidence>
<dbReference type="Pfam" id="PF02224">
    <property type="entry name" value="Cytidylate_kin"/>
    <property type="match status" value="1"/>
</dbReference>
<dbReference type="EC" id="2.7.4.25" evidence="8"/>
<keyword evidence="5 8" id="KW-0067">ATP-binding</keyword>
<dbReference type="InterPro" id="IPR011994">
    <property type="entry name" value="Cytidylate_kinase_dom"/>
</dbReference>
<accession>S0G4K8</accession>
<dbReference type="GO" id="GO:0036430">
    <property type="term" value="F:CMP kinase activity"/>
    <property type="evidence" value="ECO:0007669"/>
    <property type="project" value="RHEA"/>
</dbReference>
<keyword evidence="4 8" id="KW-0418">Kinase</keyword>
<dbReference type="GO" id="GO:0005524">
    <property type="term" value="F:ATP binding"/>
    <property type="evidence" value="ECO:0007669"/>
    <property type="project" value="UniProtKB-UniRule"/>
</dbReference>
<evidence type="ECO:0000259" key="9">
    <source>
        <dbReference type="Pfam" id="PF02224"/>
    </source>
</evidence>
<feature type="domain" description="Cytidylate kinase" evidence="9">
    <location>
        <begin position="16"/>
        <end position="225"/>
    </location>
</feature>
<dbReference type="InterPro" id="IPR003136">
    <property type="entry name" value="Cytidylate_kin"/>
</dbReference>
<dbReference type="CDD" id="cd02020">
    <property type="entry name" value="CMPK"/>
    <property type="match status" value="1"/>
</dbReference>
<comment type="caution">
    <text evidence="10">The sequence shown here is derived from an EMBL/GenBank/DDBJ whole genome shotgun (WGS) entry which is preliminary data.</text>
</comment>
<evidence type="ECO:0000256" key="6">
    <source>
        <dbReference type="ARBA" id="ARBA00047615"/>
    </source>
</evidence>
<dbReference type="InterPro" id="IPR027417">
    <property type="entry name" value="P-loop_NTPase"/>
</dbReference>
<reference evidence="10 11" key="1">
    <citation type="journal article" date="2013" name="Genome Announc.">
        <title>Draft Genome Sequence of Desulfotignum phosphitoxidans DSM 13687 Strain FiPS-3.</title>
        <authorList>
            <person name="Poehlein A."/>
            <person name="Daniel R."/>
            <person name="Simeonova D.D."/>
        </authorList>
    </citation>
    <scope>NUCLEOTIDE SEQUENCE [LARGE SCALE GENOMIC DNA]</scope>
    <source>
        <strain evidence="10 11">DSM 13687</strain>
    </source>
</reference>
<evidence type="ECO:0000256" key="8">
    <source>
        <dbReference type="HAMAP-Rule" id="MF_00238"/>
    </source>
</evidence>
<evidence type="ECO:0000256" key="4">
    <source>
        <dbReference type="ARBA" id="ARBA00022777"/>
    </source>
</evidence>
<name>S0G4K8_9BACT</name>
<organism evidence="10 11">
    <name type="scientific">Desulfotignum phosphitoxidans DSM 13687</name>
    <dbReference type="NCBI Taxonomy" id="1286635"/>
    <lineage>
        <taxon>Bacteria</taxon>
        <taxon>Pseudomonadati</taxon>
        <taxon>Thermodesulfobacteriota</taxon>
        <taxon>Desulfobacteria</taxon>
        <taxon>Desulfobacterales</taxon>
        <taxon>Desulfobacteraceae</taxon>
        <taxon>Desulfotignum</taxon>
    </lineage>
</organism>
<keyword evidence="2 8" id="KW-0808">Transferase</keyword>
<evidence type="ECO:0000256" key="3">
    <source>
        <dbReference type="ARBA" id="ARBA00022741"/>
    </source>
</evidence>
<comment type="similarity">
    <text evidence="1 8">Belongs to the cytidylate kinase family. Type 1 subfamily.</text>
</comment>
<proteinExistence type="inferred from homology"/>
<evidence type="ECO:0000256" key="5">
    <source>
        <dbReference type="ARBA" id="ARBA00022840"/>
    </source>
</evidence>
<dbReference type="AlphaFoldDB" id="S0G4K8"/>
<comment type="catalytic activity">
    <reaction evidence="6 8">
        <text>dCMP + ATP = dCDP + ADP</text>
        <dbReference type="Rhea" id="RHEA:25094"/>
        <dbReference type="ChEBI" id="CHEBI:30616"/>
        <dbReference type="ChEBI" id="CHEBI:57566"/>
        <dbReference type="ChEBI" id="CHEBI:58593"/>
        <dbReference type="ChEBI" id="CHEBI:456216"/>
        <dbReference type="EC" id="2.7.4.25"/>
    </reaction>
</comment>
<feature type="binding site" evidence="8">
    <location>
        <begin position="20"/>
        <end position="28"/>
    </location>
    <ligand>
        <name>ATP</name>
        <dbReference type="ChEBI" id="CHEBI:30616"/>
    </ligand>
</feature>
<gene>
    <name evidence="8 10" type="primary">cmk</name>
    <name evidence="10" type="ORF">Dpo_2c02520</name>
</gene>
<dbReference type="GO" id="GO:0005737">
    <property type="term" value="C:cytoplasm"/>
    <property type="evidence" value="ECO:0007669"/>
    <property type="project" value="UniProtKB-SubCell"/>
</dbReference>
<dbReference type="Gene3D" id="3.40.50.300">
    <property type="entry name" value="P-loop containing nucleotide triphosphate hydrolases"/>
    <property type="match status" value="1"/>
</dbReference>
<dbReference type="SUPFAM" id="SSF52540">
    <property type="entry name" value="P-loop containing nucleoside triphosphate hydrolases"/>
    <property type="match status" value="1"/>
</dbReference>
<dbReference type="HAMAP" id="MF_00238">
    <property type="entry name" value="Cytidyl_kinase_type1"/>
    <property type="match status" value="1"/>
</dbReference>
<evidence type="ECO:0000256" key="7">
    <source>
        <dbReference type="ARBA" id="ARBA00048478"/>
    </source>
</evidence>
<protein>
    <recommendedName>
        <fullName evidence="8">Cytidylate kinase</fullName>
        <shortName evidence="8">CK</shortName>
        <ecNumber evidence="8">2.7.4.25</ecNumber>
    </recommendedName>
    <alternativeName>
        <fullName evidence="8">Cytidine monophosphate kinase</fullName>
        <shortName evidence="8">CMP kinase</shortName>
    </alternativeName>
</protein>
<evidence type="ECO:0000256" key="2">
    <source>
        <dbReference type="ARBA" id="ARBA00022679"/>
    </source>
</evidence>
<dbReference type="EMBL" id="APJX01000002">
    <property type="protein sequence ID" value="EMS80559.1"/>
    <property type="molecule type" value="Genomic_DNA"/>
</dbReference>
<dbReference type="GO" id="GO:0006220">
    <property type="term" value="P:pyrimidine nucleotide metabolic process"/>
    <property type="evidence" value="ECO:0007669"/>
    <property type="project" value="UniProtKB-UniRule"/>
</dbReference>
<comment type="catalytic activity">
    <reaction evidence="7 8">
        <text>CMP + ATP = CDP + ADP</text>
        <dbReference type="Rhea" id="RHEA:11600"/>
        <dbReference type="ChEBI" id="CHEBI:30616"/>
        <dbReference type="ChEBI" id="CHEBI:58069"/>
        <dbReference type="ChEBI" id="CHEBI:60377"/>
        <dbReference type="ChEBI" id="CHEBI:456216"/>
        <dbReference type="EC" id="2.7.4.25"/>
    </reaction>
</comment>
<keyword evidence="11" id="KW-1185">Reference proteome</keyword>
<evidence type="ECO:0000256" key="1">
    <source>
        <dbReference type="ARBA" id="ARBA00009427"/>
    </source>
</evidence>
<sequence>MHRSIESGTVMTYRIITIDGPAGSGKTTVSKLLARQLHCVRVDTGALYRAVAFEIHRQHICWENDAALDAFVSGLDLSVVLENEGMRVLSSGNDITPFLRTPEITMLASATSARPAVRSALLDIQRRIARQQDAVFEGRDMGTVVFPDATVKFFLVADLAVRARRRFDEIPDPAKDLSRIQADMATRDNQDIRRTQAPLKPASDAILIDSSRLTAPQVVEEMLKHL</sequence>
<dbReference type="PATRIC" id="fig|1286635.3.peg.1226"/>
<dbReference type="GO" id="GO:0036431">
    <property type="term" value="F:dCMP kinase activity"/>
    <property type="evidence" value="ECO:0007669"/>
    <property type="project" value="InterPro"/>
</dbReference>
<keyword evidence="3 8" id="KW-0547">Nucleotide-binding</keyword>
<dbReference type="Proteomes" id="UP000014216">
    <property type="component" value="Unassembled WGS sequence"/>
</dbReference>
<evidence type="ECO:0000313" key="10">
    <source>
        <dbReference type="EMBL" id="EMS80559.1"/>
    </source>
</evidence>